<keyword evidence="1 2" id="KW-0694">RNA-binding</keyword>
<feature type="compositionally biased region" description="Basic and acidic residues" evidence="3">
    <location>
        <begin position="343"/>
        <end position="362"/>
    </location>
</feature>
<dbReference type="Pfam" id="PF00076">
    <property type="entry name" value="RRM_1"/>
    <property type="match status" value="1"/>
</dbReference>
<feature type="compositionally biased region" description="Polar residues" evidence="3">
    <location>
        <begin position="284"/>
        <end position="293"/>
    </location>
</feature>
<dbReference type="InterPro" id="IPR035979">
    <property type="entry name" value="RBD_domain_sf"/>
</dbReference>
<evidence type="ECO:0000256" key="2">
    <source>
        <dbReference type="PROSITE-ProRule" id="PRU00176"/>
    </source>
</evidence>
<evidence type="ECO:0000256" key="3">
    <source>
        <dbReference type="SAM" id="MobiDB-lite"/>
    </source>
</evidence>
<feature type="compositionally biased region" description="Basic and acidic residues" evidence="3">
    <location>
        <begin position="831"/>
        <end position="848"/>
    </location>
</feature>
<dbReference type="AlphaFoldDB" id="A0A9P5SM43"/>
<proteinExistence type="predicted"/>
<feature type="compositionally biased region" description="Basic and acidic residues" evidence="3">
    <location>
        <begin position="373"/>
        <end position="417"/>
    </location>
</feature>
<feature type="compositionally biased region" description="Basic residues" evidence="3">
    <location>
        <begin position="332"/>
        <end position="342"/>
    </location>
</feature>
<feature type="compositionally biased region" description="Basic and acidic residues" evidence="3">
    <location>
        <begin position="426"/>
        <end position="441"/>
    </location>
</feature>
<dbReference type="GO" id="GO:0003723">
    <property type="term" value="F:RNA binding"/>
    <property type="evidence" value="ECO:0007669"/>
    <property type="project" value="UniProtKB-UniRule"/>
</dbReference>
<feature type="compositionally biased region" description="Basic and acidic residues" evidence="3">
    <location>
        <begin position="676"/>
        <end position="687"/>
    </location>
</feature>
<dbReference type="Proteomes" id="UP000696485">
    <property type="component" value="Unassembled WGS sequence"/>
</dbReference>
<feature type="compositionally biased region" description="Polar residues" evidence="3">
    <location>
        <begin position="714"/>
        <end position="734"/>
    </location>
</feature>
<feature type="region of interest" description="Disordered" evidence="3">
    <location>
        <begin position="612"/>
        <end position="632"/>
    </location>
</feature>
<keyword evidence="6" id="KW-1185">Reference proteome</keyword>
<dbReference type="EMBL" id="JAAAUY010000195">
    <property type="protein sequence ID" value="KAF9333577.1"/>
    <property type="molecule type" value="Genomic_DNA"/>
</dbReference>
<feature type="compositionally biased region" description="Basic and acidic residues" evidence="3">
    <location>
        <begin position="764"/>
        <end position="789"/>
    </location>
</feature>
<dbReference type="SMART" id="SM00360">
    <property type="entry name" value="RRM"/>
    <property type="match status" value="2"/>
</dbReference>
<dbReference type="PANTHER" id="PTHR23189">
    <property type="entry name" value="RNA RECOGNITION MOTIF-CONTAINING"/>
    <property type="match status" value="1"/>
</dbReference>
<evidence type="ECO:0000259" key="4">
    <source>
        <dbReference type="PROSITE" id="PS50102"/>
    </source>
</evidence>
<reference evidence="5" key="1">
    <citation type="journal article" date="2020" name="Fungal Divers.">
        <title>Resolving the Mortierellaceae phylogeny through synthesis of multi-gene phylogenetics and phylogenomics.</title>
        <authorList>
            <person name="Vandepol N."/>
            <person name="Liber J."/>
            <person name="Desiro A."/>
            <person name="Na H."/>
            <person name="Kennedy M."/>
            <person name="Barry K."/>
            <person name="Grigoriev I.V."/>
            <person name="Miller A.N."/>
            <person name="O'Donnell K."/>
            <person name="Stajich J.E."/>
            <person name="Bonito G."/>
        </authorList>
    </citation>
    <scope>NUCLEOTIDE SEQUENCE</scope>
    <source>
        <strain evidence="5">NVP1</strain>
    </source>
</reference>
<sequence>MFDQASFYNNGQGIDPSGDFVPAIKQEDFEDSLDHLFAQQLEEYHNTHGDEDLASEDGDDVNNQQGFKKRHNRSMSPGQKALIEERISMERPNRTLFVRNIDKFGINEHDIRQLYKPYGDIRNICNLIEKRGIVFINFYDIRAAEYAKKETHELQLKNRKLDVHFSLPKNPSVTHRNCEESDNQGTLFMHLRQAGKEDINDSELKEVFEQWGEVRSIRRHKQTTHQRFVEFFDSRACVKAHHNGQNFPFHRGSFDLKYAWDSPKYGQPKPIFNKRRSFDKPSFRRTNSRSPSPKRTPYDNDRGSHGTKRRRSSVESRSEHRARRDTYSPGRSARRLSRSRSRDRHDARNRKGDSDRVKREYDNTPDFRNIRSSRYEFGDKRFTNEATRTRSPDNRKSDDYRSKDDRDRRSGSVRPERNTFVGGRRGSSEYRSDRPMMDRGRQGSYSRGGHESDRRRSSFSNRGNHVVKNEEGYHPSFSSQNLMRPPMTPFDISVQERMEKAHQAQQTPGAPLSRGPPPPPPMPPMPVSAPLASPIALASDTKSSTESQVQQLLQLLVITCMHFVLLDPSSGTKSCGQFNECWFFVFIADRSAVVGAPSQPVISGGAAASAAPAATTPTTDASSEWAPLPPQHDTALSALDLSQKQRNYMTSLEKQSNGDGMEAYERGPSSGAPFGSRKEHYSGDHYHQQGSRDFSEPSQKRVKQDFQDSEHQYSKYSGGTSGPSQSFPIRNDSFSYREGSVANSTRGPVRHDESRTWDNNSSYRQDERSTFDDERESYHGDDGEGERRPHPNFRHNSYGERGRGRSRGRGRGGDRGFIRGGYRGRGGRGGFARDSDFGRGDFERERSVPRWNNDNNSSNNNNNNRNYGR</sequence>
<feature type="compositionally biased region" description="Gly residues" evidence="3">
    <location>
        <begin position="818"/>
        <end position="830"/>
    </location>
</feature>
<feature type="compositionally biased region" description="Pro residues" evidence="3">
    <location>
        <begin position="514"/>
        <end position="527"/>
    </location>
</feature>
<dbReference type="Gene3D" id="3.30.70.330">
    <property type="match status" value="2"/>
</dbReference>
<feature type="compositionally biased region" description="Low complexity" evidence="3">
    <location>
        <begin position="852"/>
        <end position="869"/>
    </location>
</feature>
<organism evidence="5 6">
    <name type="scientific">Podila minutissima</name>
    <dbReference type="NCBI Taxonomy" id="64525"/>
    <lineage>
        <taxon>Eukaryota</taxon>
        <taxon>Fungi</taxon>
        <taxon>Fungi incertae sedis</taxon>
        <taxon>Mucoromycota</taxon>
        <taxon>Mortierellomycotina</taxon>
        <taxon>Mortierellomycetes</taxon>
        <taxon>Mortierellales</taxon>
        <taxon>Mortierellaceae</taxon>
        <taxon>Podila</taxon>
    </lineage>
</organism>
<protein>
    <recommendedName>
        <fullName evidence="4">RRM domain-containing protein</fullName>
    </recommendedName>
</protein>
<feature type="domain" description="RRM" evidence="4">
    <location>
        <begin position="94"/>
        <end position="168"/>
    </location>
</feature>
<dbReference type="PROSITE" id="PS50102">
    <property type="entry name" value="RRM"/>
    <property type="match status" value="1"/>
</dbReference>
<evidence type="ECO:0000313" key="6">
    <source>
        <dbReference type="Proteomes" id="UP000696485"/>
    </source>
</evidence>
<gene>
    <name evidence="5" type="ORF">BG006_003433</name>
</gene>
<dbReference type="InterPro" id="IPR000504">
    <property type="entry name" value="RRM_dom"/>
</dbReference>
<feature type="compositionally biased region" description="Basic and acidic residues" evidence="3">
    <location>
        <begin position="693"/>
        <end position="713"/>
    </location>
</feature>
<comment type="caution">
    <text evidence="5">The sequence shown here is derived from an EMBL/GenBank/DDBJ whole genome shotgun (WGS) entry which is preliminary data.</text>
</comment>
<accession>A0A9P5SM43</accession>
<feature type="compositionally biased region" description="Low complexity" evidence="3">
    <location>
        <begin position="612"/>
        <end position="623"/>
    </location>
</feature>
<evidence type="ECO:0000256" key="1">
    <source>
        <dbReference type="ARBA" id="ARBA00022884"/>
    </source>
</evidence>
<name>A0A9P5SM43_9FUNG</name>
<feature type="region of interest" description="Disordered" evidence="3">
    <location>
        <begin position="49"/>
        <end position="78"/>
    </location>
</feature>
<feature type="compositionally biased region" description="Basic and acidic residues" evidence="3">
    <location>
        <begin position="312"/>
        <end position="326"/>
    </location>
</feature>
<dbReference type="InterPro" id="IPR012677">
    <property type="entry name" value="Nucleotide-bd_a/b_plait_sf"/>
</dbReference>
<evidence type="ECO:0000313" key="5">
    <source>
        <dbReference type="EMBL" id="KAF9333577.1"/>
    </source>
</evidence>
<dbReference type="SUPFAM" id="SSF54928">
    <property type="entry name" value="RNA-binding domain, RBD"/>
    <property type="match status" value="2"/>
</dbReference>
<feature type="region of interest" description="Disordered" evidence="3">
    <location>
        <begin position="265"/>
        <end position="531"/>
    </location>
</feature>
<feature type="region of interest" description="Disordered" evidence="3">
    <location>
        <begin position="653"/>
        <end position="869"/>
    </location>
</feature>